<keyword evidence="8 17" id="KW-0030">Aminoacyl-tRNA synthetase</keyword>
<dbReference type="AlphaFoldDB" id="A0A6F9DCA6"/>
<feature type="domain" description="Glutamyl/glutaminyl-tRNA synthetase class Ib catalytic" evidence="18">
    <location>
        <begin position="34"/>
        <end position="314"/>
    </location>
</feature>
<dbReference type="Pfam" id="PF19269">
    <property type="entry name" value="Anticodon_2"/>
    <property type="match status" value="1"/>
</dbReference>
<dbReference type="InterPro" id="IPR020058">
    <property type="entry name" value="Glu/Gln-tRNA-synth_Ib_cat-dom"/>
</dbReference>
<evidence type="ECO:0000256" key="17">
    <source>
        <dbReference type="RuleBase" id="RU363037"/>
    </source>
</evidence>
<evidence type="ECO:0000256" key="3">
    <source>
        <dbReference type="ARBA" id="ARBA00012835"/>
    </source>
</evidence>
<comment type="subcellular location">
    <subcellularLocation>
        <location evidence="1">Mitochondrion</location>
    </subcellularLocation>
</comment>
<dbReference type="SUPFAM" id="SSF48163">
    <property type="entry name" value="An anticodon-binding domain of class I aminoacyl-tRNA synthetases"/>
    <property type="match status" value="1"/>
</dbReference>
<dbReference type="InterPro" id="IPR045462">
    <property type="entry name" value="aa-tRNA-synth_I_cd-bd"/>
</dbReference>
<dbReference type="EC" id="6.1.1.17" evidence="3"/>
<sequence>MKALFTRHELKQLYKFNKLKFLIPVRSIQSQEAVRVRFAPSPTGFLHIGGLRTALYNFLFAKKHNGKFILRIEDTDQSRFIPNSVDNLLSSLKWVGIVPDESSVHGGSHGPYIQSERLHHYNKFANQLVESGAAYQCFCSQQRLALLKKGQKTRKEQTRYDNRCRHLSKDKVQQQMEMGIPYVIRLKLPEETEFIEDMLHGKVGYNISQLEGDPVLLKTDGFPTYHLANVVDDHLMQISHVIRGQEWLTSTVKHTIMYKYFGWNPPQYLHLPLFVNPDGSKLSKRQGDVFVEQYRNKGYSPATMLNFIASHGSAFPDLTDKFPIGNDNYEEVLKILIQRFSPSEIIHSDVRMNFSKLEEFGRVLTERKITNAHPEQLAKLVKDVYNKVIKNYGDNCVINPQSLDEKSQKYIETLLDVRKGHITRILDITDDEYKYLWVRTDTENLPAQTEFLQALEKVEKLLEESNLESDLVSVMKELRNLSKLQDLNFGKLMQFLRMILIDRKEGPSIVDIITMLGKNETVHRLKSAKLYLSGTCNSRDKR</sequence>
<keyword evidence="4 17" id="KW-0436">Ligase</keyword>
<feature type="domain" description="Aminoacyl-tRNA synthetase class I anticodon-binding" evidence="19">
    <location>
        <begin position="385"/>
        <end position="528"/>
    </location>
</feature>
<accession>A0A6F9DCA6</accession>
<dbReference type="GO" id="GO:0006424">
    <property type="term" value="P:glutamyl-tRNA aminoacylation"/>
    <property type="evidence" value="ECO:0007669"/>
    <property type="project" value="InterPro"/>
</dbReference>
<dbReference type="PANTHER" id="PTHR43311">
    <property type="entry name" value="GLUTAMATE--TRNA LIGASE"/>
    <property type="match status" value="1"/>
</dbReference>
<evidence type="ECO:0000256" key="5">
    <source>
        <dbReference type="ARBA" id="ARBA00022741"/>
    </source>
</evidence>
<evidence type="ECO:0000256" key="11">
    <source>
        <dbReference type="ARBA" id="ARBA00044142"/>
    </source>
</evidence>
<protein>
    <recommendedName>
        <fullName evidence="11">Nondiscriminating glutamyl-tRNA synthetase EARS2, mitochondrial</fullName>
        <ecNumber evidence="3">6.1.1.17</ecNumber>
        <ecNumber evidence="10">6.1.1.24</ecNumber>
    </recommendedName>
    <alternativeName>
        <fullName evidence="13">Glutamate--tRNA(Gln) ligase EARS2, mitochondrial</fullName>
    </alternativeName>
    <alternativeName>
        <fullName evidence="9">Glutamyl-tRNA synthetase</fullName>
    </alternativeName>
    <alternativeName>
        <fullName evidence="12">Mitochondrial glutamyl-tRNA synthetase</fullName>
    </alternativeName>
</protein>
<dbReference type="EC" id="6.1.1.24" evidence="10"/>
<dbReference type="InterPro" id="IPR049940">
    <property type="entry name" value="GluQ/Sye"/>
</dbReference>
<keyword evidence="7 17" id="KW-0648">Protein biosynthesis</keyword>
<dbReference type="Pfam" id="PF00749">
    <property type="entry name" value="tRNA-synt_1c"/>
    <property type="match status" value="1"/>
</dbReference>
<evidence type="ECO:0000256" key="7">
    <source>
        <dbReference type="ARBA" id="ARBA00022917"/>
    </source>
</evidence>
<dbReference type="GO" id="GO:0008270">
    <property type="term" value="F:zinc ion binding"/>
    <property type="evidence" value="ECO:0007669"/>
    <property type="project" value="InterPro"/>
</dbReference>
<dbReference type="Gene3D" id="3.40.50.620">
    <property type="entry name" value="HUPs"/>
    <property type="match status" value="1"/>
</dbReference>
<evidence type="ECO:0000256" key="16">
    <source>
        <dbReference type="ARBA" id="ARBA00047689"/>
    </source>
</evidence>
<organism evidence="20">
    <name type="scientific">Phallusia mammillata</name>
    <dbReference type="NCBI Taxonomy" id="59560"/>
    <lineage>
        <taxon>Eukaryota</taxon>
        <taxon>Metazoa</taxon>
        <taxon>Chordata</taxon>
        <taxon>Tunicata</taxon>
        <taxon>Ascidiacea</taxon>
        <taxon>Phlebobranchia</taxon>
        <taxon>Ascidiidae</taxon>
        <taxon>Phallusia</taxon>
    </lineage>
</organism>
<keyword evidence="5 17" id="KW-0547">Nucleotide-binding</keyword>
<dbReference type="GO" id="GO:0005524">
    <property type="term" value="F:ATP binding"/>
    <property type="evidence" value="ECO:0007669"/>
    <property type="project" value="UniProtKB-KW"/>
</dbReference>
<evidence type="ECO:0000256" key="8">
    <source>
        <dbReference type="ARBA" id="ARBA00023146"/>
    </source>
</evidence>
<dbReference type="GO" id="GO:0000049">
    <property type="term" value="F:tRNA binding"/>
    <property type="evidence" value="ECO:0007669"/>
    <property type="project" value="InterPro"/>
</dbReference>
<comment type="catalytic activity">
    <reaction evidence="15">
        <text>tRNA(Glx) + L-glutamate + ATP = L-glutamyl-tRNA(Glx) + AMP + diphosphate</text>
        <dbReference type="Rhea" id="RHEA:18397"/>
        <dbReference type="Rhea" id="RHEA-COMP:9713"/>
        <dbReference type="Rhea" id="RHEA-COMP:9716"/>
        <dbReference type="ChEBI" id="CHEBI:29985"/>
        <dbReference type="ChEBI" id="CHEBI:30616"/>
        <dbReference type="ChEBI" id="CHEBI:33019"/>
        <dbReference type="ChEBI" id="CHEBI:78442"/>
        <dbReference type="ChEBI" id="CHEBI:78520"/>
        <dbReference type="ChEBI" id="CHEBI:456215"/>
        <dbReference type="EC" id="6.1.1.24"/>
    </reaction>
    <physiologicalReaction direction="left-to-right" evidence="15">
        <dbReference type="Rhea" id="RHEA:18398"/>
    </physiologicalReaction>
</comment>
<dbReference type="PROSITE" id="PS00178">
    <property type="entry name" value="AA_TRNA_LIGASE_I"/>
    <property type="match status" value="1"/>
</dbReference>
<dbReference type="InterPro" id="IPR020751">
    <property type="entry name" value="aa-tRNA-synth_I_codon-bd_sub2"/>
</dbReference>
<dbReference type="NCBIfam" id="TIGR00464">
    <property type="entry name" value="gltX_bact"/>
    <property type="match status" value="1"/>
</dbReference>
<evidence type="ECO:0000259" key="19">
    <source>
        <dbReference type="Pfam" id="PF19269"/>
    </source>
</evidence>
<evidence type="ECO:0000313" key="20">
    <source>
        <dbReference type="EMBL" id="CAB3240518.1"/>
    </source>
</evidence>
<dbReference type="InterPro" id="IPR000924">
    <property type="entry name" value="Glu/Gln-tRNA-synth"/>
</dbReference>
<gene>
    <name evidence="20" type="primary">Ears2</name>
</gene>
<evidence type="ECO:0000256" key="2">
    <source>
        <dbReference type="ARBA" id="ARBA00007894"/>
    </source>
</evidence>
<dbReference type="FunFam" id="3.40.50.620:FF:000045">
    <property type="entry name" value="Glutamate--tRNA ligase, mitochondrial"/>
    <property type="match status" value="1"/>
</dbReference>
<proteinExistence type="evidence at transcript level"/>
<evidence type="ECO:0000256" key="10">
    <source>
        <dbReference type="ARBA" id="ARBA00044054"/>
    </source>
</evidence>
<dbReference type="PANTHER" id="PTHR43311:SF2">
    <property type="entry name" value="GLUTAMATE--TRNA LIGASE, MITOCHONDRIAL-RELATED"/>
    <property type="match status" value="1"/>
</dbReference>
<evidence type="ECO:0000256" key="1">
    <source>
        <dbReference type="ARBA" id="ARBA00004173"/>
    </source>
</evidence>
<dbReference type="PRINTS" id="PR00987">
    <property type="entry name" value="TRNASYNTHGLU"/>
</dbReference>
<dbReference type="HAMAP" id="MF_00022">
    <property type="entry name" value="Glu_tRNA_synth_type1"/>
    <property type="match status" value="1"/>
</dbReference>
<evidence type="ECO:0000256" key="4">
    <source>
        <dbReference type="ARBA" id="ARBA00022598"/>
    </source>
</evidence>
<dbReference type="EMBL" id="LR784711">
    <property type="protein sequence ID" value="CAB3240518.1"/>
    <property type="molecule type" value="mRNA"/>
</dbReference>
<dbReference type="GO" id="GO:0005739">
    <property type="term" value="C:mitochondrion"/>
    <property type="evidence" value="ECO:0007669"/>
    <property type="project" value="UniProtKB-SubCell"/>
</dbReference>
<comment type="catalytic activity">
    <reaction evidence="14">
        <text>tRNA(Glu) + L-glutamate + ATP = L-glutamyl-tRNA(Glu) + AMP + diphosphate</text>
        <dbReference type="Rhea" id="RHEA:23540"/>
        <dbReference type="Rhea" id="RHEA-COMP:9663"/>
        <dbReference type="Rhea" id="RHEA-COMP:9680"/>
        <dbReference type="ChEBI" id="CHEBI:29985"/>
        <dbReference type="ChEBI" id="CHEBI:30616"/>
        <dbReference type="ChEBI" id="CHEBI:33019"/>
        <dbReference type="ChEBI" id="CHEBI:78442"/>
        <dbReference type="ChEBI" id="CHEBI:78520"/>
        <dbReference type="ChEBI" id="CHEBI:456215"/>
        <dbReference type="EC" id="6.1.1.17"/>
    </reaction>
    <physiologicalReaction direction="left-to-right" evidence="14">
        <dbReference type="Rhea" id="RHEA:23541"/>
    </physiologicalReaction>
</comment>
<dbReference type="InterPro" id="IPR033910">
    <property type="entry name" value="GluRS_core"/>
</dbReference>
<dbReference type="InterPro" id="IPR004527">
    <property type="entry name" value="Glu-tRNA-ligase_bac/mito"/>
</dbReference>
<dbReference type="SUPFAM" id="SSF52374">
    <property type="entry name" value="Nucleotidylyl transferase"/>
    <property type="match status" value="1"/>
</dbReference>
<dbReference type="GO" id="GO:0004818">
    <property type="term" value="F:glutamate-tRNA ligase activity"/>
    <property type="evidence" value="ECO:0007669"/>
    <property type="project" value="UniProtKB-EC"/>
</dbReference>
<comment type="catalytic activity">
    <reaction evidence="16">
        <text>tRNA(Gln) + L-glutamate + ATP = L-glutamyl-tRNA(Gln) + AMP + diphosphate</text>
        <dbReference type="Rhea" id="RHEA:64612"/>
        <dbReference type="Rhea" id="RHEA-COMP:9662"/>
        <dbReference type="Rhea" id="RHEA-COMP:9684"/>
        <dbReference type="ChEBI" id="CHEBI:29985"/>
        <dbReference type="ChEBI" id="CHEBI:30616"/>
        <dbReference type="ChEBI" id="CHEBI:33019"/>
        <dbReference type="ChEBI" id="CHEBI:78442"/>
        <dbReference type="ChEBI" id="CHEBI:78520"/>
        <dbReference type="ChEBI" id="CHEBI:456215"/>
    </reaction>
    <physiologicalReaction direction="left-to-right" evidence="16">
        <dbReference type="Rhea" id="RHEA:64613"/>
    </physiologicalReaction>
</comment>
<reference evidence="20" key="1">
    <citation type="submission" date="2020-04" db="EMBL/GenBank/DDBJ databases">
        <authorList>
            <person name="Neveu A P."/>
        </authorList>
    </citation>
    <scope>NUCLEOTIDE SEQUENCE</scope>
    <source>
        <tissue evidence="20">Whole embryo</tissue>
    </source>
</reference>
<dbReference type="InterPro" id="IPR001412">
    <property type="entry name" value="aa-tRNA-synth_I_CS"/>
</dbReference>
<dbReference type="Gene3D" id="1.10.10.350">
    <property type="match status" value="1"/>
</dbReference>
<keyword evidence="6 17" id="KW-0067">ATP-binding</keyword>
<name>A0A6F9DCA6_9ASCI</name>
<evidence type="ECO:0000256" key="12">
    <source>
        <dbReference type="ARBA" id="ARBA00044251"/>
    </source>
</evidence>
<evidence type="ECO:0000256" key="6">
    <source>
        <dbReference type="ARBA" id="ARBA00022840"/>
    </source>
</evidence>
<dbReference type="GO" id="GO:0050561">
    <property type="term" value="F:glutamate-tRNA(Gln) ligase activity"/>
    <property type="evidence" value="ECO:0007669"/>
    <property type="project" value="UniProtKB-EC"/>
</dbReference>
<evidence type="ECO:0000259" key="18">
    <source>
        <dbReference type="Pfam" id="PF00749"/>
    </source>
</evidence>
<dbReference type="InterPro" id="IPR008925">
    <property type="entry name" value="aa_tRNA-synth_I_cd-bd_sf"/>
</dbReference>
<dbReference type="CDD" id="cd00808">
    <property type="entry name" value="GluRS_core"/>
    <property type="match status" value="1"/>
</dbReference>
<evidence type="ECO:0000256" key="15">
    <source>
        <dbReference type="ARBA" id="ARBA00047479"/>
    </source>
</evidence>
<evidence type="ECO:0000256" key="9">
    <source>
        <dbReference type="ARBA" id="ARBA00030865"/>
    </source>
</evidence>
<evidence type="ECO:0000256" key="14">
    <source>
        <dbReference type="ARBA" id="ARBA00047366"/>
    </source>
</evidence>
<dbReference type="InterPro" id="IPR014729">
    <property type="entry name" value="Rossmann-like_a/b/a_fold"/>
</dbReference>
<evidence type="ECO:0000256" key="13">
    <source>
        <dbReference type="ARBA" id="ARBA00044313"/>
    </source>
</evidence>
<comment type="similarity">
    <text evidence="2">Belongs to the class-I aminoacyl-tRNA synthetase family. Glutamate--tRNA ligase type 1 subfamily.</text>
</comment>